<sequence>MELLLKRITTNSIRRSSIVHPQQRNMSQFLRIFSFFSRFSQGNPQIPSFSRVTHRDIKRETGIDSNYVYLNNLYWTPRFYQQPVLSNEFQHELKKFKSLQVWEDKDVLALTHLILIEATRDTTFDVSFGFKASPSPLSQFHGRIDCLLYQRYGGEDQGIPDLKNAPPANDYERGGIGFPLIPIFFPIQHSQDHTPFKEEVFPLTQIVSCGLWCLEHMSDVDPDIEYVRLLHTDGHRWKLYEVHRTHVKKTKFFEPQEGMRENNNKLVRFTKQARFFDDYEHMLSVIGLIRFAMGISENIVMASDAYEVEELPKQKDHQRTIQKSLLSLEKQDKLLVDKRVIKEVPFDREEAERKLLAGEQSDKKLIQ</sequence>
<dbReference type="Proteomes" id="UP000785679">
    <property type="component" value="Unassembled WGS sequence"/>
</dbReference>
<accession>A0A8J8NM20</accession>
<reference evidence="1" key="1">
    <citation type="submission" date="2019-06" db="EMBL/GenBank/DDBJ databases">
        <authorList>
            <person name="Zheng W."/>
        </authorList>
    </citation>
    <scope>NUCLEOTIDE SEQUENCE</scope>
    <source>
        <strain evidence="1">QDHG01</strain>
    </source>
</reference>
<dbReference type="EMBL" id="RRYP01012117">
    <property type="protein sequence ID" value="TNV77323.1"/>
    <property type="molecule type" value="Genomic_DNA"/>
</dbReference>
<protein>
    <submittedName>
        <fullName evidence="1">Uncharacterized protein</fullName>
    </submittedName>
</protein>
<evidence type="ECO:0000313" key="2">
    <source>
        <dbReference type="Proteomes" id="UP000785679"/>
    </source>
</evidence>
<organism evidence="1 2">
    <name type="scientific">Halteria grandinella</name>
    <dbReference type="NCBI Taxonomy" id="5974"/>
    <lineage>
        <taxon>Eukaryota</taxon>
        <taxon>Sar</taxon>
        <taxon>Alveolata</taxon>
        <taxon>Ciliophora</taxon>
        <taxon>Intramacronucleata</taxon>
        <taxon>Spirotrichea</taxon>
        <taxon>Stichotrichia</taxon>
        <taxon>Sporadotrichida</taxon>
        <taxon>Halteriidae</taxon>
        <taxon>Halteria</taxon>
    </lineage>
</organism>
<name>A0A8J8NM20_HALGN</name>
<gene>
    <name evidence="1" type="ORF">FGO68_gene3387</name>
</gene>
<proteinExistence type="predicted"/>
<comment type="caution">
    <text evidence="1">The sequence shown here is derived from an EMBL/GenBank/DDBJ whole genome shotgun (WGS) entry which is preliminary data.</text>
</comment>
<dbReference type="AlphaFoldDB" id="A0A8J8NM20"/>
<keyword evidence="2" id="KW-1185">Reference proteome</keyword>
<dbReference type="OrthoDB" id="283003at2759"/>
<evidence type="ECO:0000313" key="1">
    <source>
        <dbReference type="EMBL" id="TNV77323.1"/>
    </source>
</evidence>